<evidence type="ECO:0000256" key="4">
    <source>
        <dbReference type="ARBA" id="ARBA00022692"/>
    </source>
</evidence>
<comment type="similarity">
    <text evidence="2">Belongs to the SLC35F solute transporter family.</text>
</comment>
<proteinExistence type="inferred from homology"/>
<evidence type="ECO:0000256" key="2">
    <source>
        <dbReference type="ARBA" id="ARBA00007863"/>
    </source>
</evidence>
<name>A0A2U1LBG9_ARTAN</name>
<keyword evidence="6" id="KW-0472">Membrane</keyword>
<accession>A0A2U1LBG9</accession>
<dbReference type="Proteomes" id="UP000245207">
    <property type="component" value="Unassembled WGS sequence"/>
</dbReference>
<keyword evidence="8" id="KW-1185">Reference proteome</keyword>
<keyword evidence="5" id="KW-1133">Transmembrane helix</keyword>
<gene>
    <name evidence="7" type="ORF">CTI12_AA510010</name>
</gene>
<dbReference type="Pfam" id="PF06027">
    <property type="entry name" value="SLC35F"/>
    <property type="match status" value="1"/>
</dbReference>
<reference evidence="7 8" key="1">
    <citation type="journal article" date="2018" name="Mol. Plant">
        <title>The genome of Artemisia annua provides insight into the evolution of Asteraceae family and artemisinin biosynthesis.</title>
        <authorList>
            <person name="Shen Q."/>
            <person name="Zhang L."/>
            <person name="Liao Z."/>
            <person name="Wang S."/>
            <person name="Yan T."/>
            <person name="Shi P."/>
            <person name="Liu M."/>
            <person name="Fu X."/>
            <person name="Pan Q."/>
            <person name="Wang Y."/>
            <person name="Lv Z."/>
            <person name="Lu X."/>
            <person name="Zhang F."/>
            <person name="Jiang W."/>
            <person name="Ma Y."/>
            <person name="Chen M."/>
            <person name="Hao X."/>
            <person name="Li L."/>
            <person name="Tang Y."/>
            <person name="Lv G."/>
            <person name="Zhou Y."/>
            <person name="Sun X."/>
            <person name="Brodelius P.E."/>
            <person name="Rose J.K.C."/>
            <person name="Tang K."/>
        </authorList>
    </citation>
    <scope>NUCLEOTIDE SEQUENCE [LARGE SCALE GENOMIC DNA]</scope>
    <source>
        <strain evidence="8">cv. Huhao1</strain>
        <tissue evidence="7">Leaf</tissue>
    </source>
</reference>
<evidence type="ECO:0000313" key="8">
    <source>
        <dbReference type="Proteomes" id="UP000245207"/>
    </source>
</evidence>
<dbReference type="OrthoDB" id="429955at2759"/>
<dbReference type="STRING" id="35608.A0A2U1LBG9"/>
<sequence length="172" mass="19397">MTMLCLTDALEGLFMLDLRNSLSNLLPPTPNRSNADSRHTSRLRPGATLYAVCNDFFVKKADQVELLAMLGLFGAIVSDSVVFKCVLERKELKAIHWSSGEMPSGWVRKQIKKAAAQNNNRIVKNNSDSLVKYVNVDHRMQVTRISDNSDQADNRKNEKYTLCIGSEMEKFT</sequence>
<dbReference type="AlphaFoldDB" id="A0A2U1LBG9"/>
<dbReference type="GO" id="GO:0022857">
    <property type="term" value="F:transmembrane transporter activity"/>
    <property type="evidence" value="ECO:0007669"/>
    <property type="project" value="InterPro"/>
</dbReference>
<comment type="subcellular location">
    <subcellularLocation>
        <location evidence="1">Membrane</location>
        <topology evidence="1">Multi-pass membrane protein</topology>
    </subcellularLocation>
</comment>
<keyword evidence="3" id="KW-0813">Transport</keyword>
<comment type="caution">
    <text evidence="7">The sequence shown here is derived from an EMBL/GenBank/DDBJ whole genome shotgun (WGS) entry which is preliminary data.</text>
</comment>
<evidence type="ECO:0000256" key="1">
    <source>
        <dbReference type="ARBA" id="ARBA00004141"/>
    </source>
</evidence>
<dbReference type="EMBL" id="PKPP01010329">
    <property type="protein sequence ID" value="PWA46353.1"/>
    <property type="molecule type" value="Genomic_DNA"/>
</dbReference>
<organism evidence="7 8">
    <name type="scientific">Artemisia annua</name>
    <name type="common">Sweet wormwood</name>
    <dbReference type="NCBI Taxonomy" id="35608"/>
    <lineage>
        <taxon>Eukaryota</taxon>
        <taxon>Viridiplantae</taxon>
        <taxon>Streptophyta</taxon>
        <taxon>Embryophyta</taxon>
        <taxon>Tracheophyta</taxon>
        <taxon>Spermatophyta</taxon>
        <taxon>Magnoliopsida</taxon>
        <taxon>eudicotyledons</taxon>
        <taxon>Gunneridae</taxon>
        <taxon>Pentapetalae</taxon>
        <taxon>asterids</taxon>
        <taxon>campanulids</taxon>
        <taxon>Asterales</taxon>
        <taxon>Asteraceae</taxon>
        <taxon>Asteroideae</taxon>
        <taxon>Anthemideae</taxon>
        <taxon>Artemisiinae</taxon>
        <taxon>Artemisia</taxon>
    </lineage>
</organism>
<evidence type="ECO:0000256" key="6">
    <source>
        <dbReference type="ARBA" id="ARBA00023136"/>
    </source>
</evidence>
<evidence type="ECO:0000256" key="5">
    <source>
        <dbReference type="ARBA" id="ARBA00022989"/>
    </source>
</evidence>
<dbReference type="InterPro" id="IPR009262">
    <property type="entry name" value="SLC35_F1/F2/F6"/>
</dbReference>
<evidence type="ECO:0000313" key="7">
    <source>
        <dbReference type="EMBL" id="PWA46353.1"/>
    </source>
</evidence>
<evidence type="ECO:0000256" key="3">
    <source>
        <dbReference type="ARBA" id="ARBA00022448"/>
    </source>
</evidence>
<protein>
    <submittedName>
        <fullName evidence="7">Solute carrier family 35 member SLC35F1/F2/F6</fullName>
    </submittedName>
</protein>
<keyword evidence="4" id="KW-0812">Transmembrane</keyword>
<dbReference type="GO" id="GO:0016020">
    <property type="term" value="C:membrane"/>
    <property type="evidence" value="ECO:0007669"/>
    <property type="project" value="UniProtKB-SubCell"/>
</dbReference>